<gene>
    <name evidence="1" type="ORF">L0U88_12200</name>
</gene>
<dbReference type="EMBL" id="JAKEVY010000003">
    <property type="protein sequence ID" value="MCF1715389.1"/>
    <property type="molecule type" value="Genomic_DNA"/>
</dbReference>
<sequence length="115" mass="12317">MEIRLTEAEEQLLEAIAADGGLSISEHIRKVALGSKPRVVKASPERAAFIQGLAALGKIGSNVNQIAKALNTDLAAHLRPSVSPELIQSTLFSLQTLSRNLLKHLSHGHPGEDPR</sequence>
<dbReference type="Pfam" id="PF21983">
    <property type="entry name" value="NikA-like"/>
    <property type="match status" value="1"/>
</dbReference>
<keyword evidence="2" id="KW-1185">Reference proteome</keyword>
<dbReference type="Proteomes" id="UP001200145">
    <property type="component" value="Unassembled WGS sequence"/>
</dbReference>
<protein>
    <submittedName>
        <fullName evidence="1">MobC family plasmid mobilization relaxosome protein</fullName>
    </submittedName>
</protein>
<reference evidence="1 2" key="1">
    <citation type="submission" date="2022-01" db="EMBL/GenBank/DDBJ databases">
        <title>Flavihumibacter sp. nov., isolated from sediment of a river.</title>
        <authorList>
            <person name="Liu H."/>
        </authorList>
    </citation>
    <scope>NUCLEOTIDE SEQUENCE [LARGE SCALE GENOMIC DNA]</scope>
    <source>
        <strain evidence="1 2">RY-1</strain>
    </source>
</reference>
<name>A0ABS9BKL5_9BACT</name>
<accession>A0ABS9BKL5</accession>
<dbReference type="InterPro" id="IPR053842">
    <property type="entry name" value="NikA-like"/>
</dbReference>
<evidence type="ECO:0000313" key="2">
    <source>
        <dbReference type="Proteomes" id="UP001200145"/>
    </source>
</evidence>
<comment type="caution">
    <text evidence="1">The sequence shown here is derived from an EMBL/GenBank/DDBJ whole genome shotgun (WGS) entry which is preliminary data.</text>
</comment>
<evidence type="ECO:0000313" key="1">
    <source>
        <dbReference type="EMBL" id="MCF1715389.1"/>
    </source>
</evidence>
<proteinExistence type="predicted"/>
<organism evidence="1 2">
    <name type="scientific">Flavihumibacter fluminis</name>
    <dbReference type="NCBI Taxonomy" id="2909236"/>
    <lineage>
        <taxon>Bacteria</taxon>
        <taxon>Pseudomonadati</taxon>
        <taxon>Bacteroidota</taxon>
        <taxon>Chitinophagia</taxon>
        <taxon>Chitinophagales</taxon>
        <taxon>Chitinophagaceae</taxon>
        <taxon>Flavihumibacter</taxon>
    </lineage>
</organism>